<feature type="domain" description="U-box" evidence="5">
    <location>
        <begin position="261"/>
        <end position="335"/>
    </location>
</feature>
<accession>A0ABP0V6G3</accession>
<dbReference type="SMART" id="SM00185">
    <property type="entry name" value="ARM"/>
    <property type="match status" value="8"/>
</dbReference>
<evidence type="ECO:0000313" key="6">
    <source>
        <dbReference type="EMBL" id="CAK9236498.1"/>
    </source>
</evidence>
<feature type="repeat" description="ARM" evidence="4">
    <location>
        <begin position="377"/>
        <end position="419"/>
    </location>
</feature>
<dbReference type="EMBL" id="OZ019901">
    <property type="protein sequence ID" value="CAK9236498.1"/>
    <property type="molecule type" value="Genomic_DNA"/>
</dbReference>
<dbReference type="Proteomes" id="UP001497512">
    <property type="component" value="Chromosome 9"/>
</dbReference>
<reference evidence="6" key="1">
    <citation type="submission" date="2024-02" db="EMBL/GenBank/DDBJ databases">
        <authorList>
            <consortium name="ELIXIR-Norway"/>
            <consortium name="Elixir Norway"/>
        </authorList>
    </citation>
    <scope>NUCLEOTIDE SEQUENCE</scope>
</reference>
<evidence type="ECO:0000313" key="7">
    <source>
        <dbReference type="Proteomes" id="UP001497512"/>
    </source>
</evidence>
<dbReference type="InterPro" id="IPR000225">
    <property type="entry name" value="Armadillo"/>
</dbReference>
<keyword evidence="7" id="KW-1185">Reference proteome</keyword>
<comment type="catalytic activity">
    <reaction evidence="1">
        <text>S-ubiquitinyl-[E2 ubiquitin-conjugating enzyme]-L-cysteine + [acceptor protein]-L-lysine = [E2 ubiquitin-conjugating enzyme]-L-cysteine + N(6)-ubiquitinyl-[acceptor protein]-L-lysine.</text>
        <dbReference type="EC" id="2.3.2.27"/>
    </reaction>
</comment>
<dbReference type="InterPro" id="IPR059179">
    <property type="entry name" value="MLKL-like_MCAfunc"/>
</dbReference>
<dbReference type="SUPFAM" id="SSF48371">
    <property type="entry name" value="ARM repeat"/>
    <property type="match status" value="3"/>
</dbReference>
<feature type="repeat" description="ARM" evidence="4">
    <location>
        <begin position="542"/>
        <end position="584"/>
    </location>
</feature>
<dbReference type="CDD" id="cd16664">
    <property type="entry name" value="RING-Ubox_PUB"/>
    <property type="match status" value="1"/>
</dbReference>
<dbReference type="SUPFAM" id="SSF57850">
    <property type="entry name" value="RING/U-box"/>
    <property type="match status" value="1"/>
</dbReference>
<dbReference type="PROSITE" id="PS50176">
    <property type="entry name" value="ARM_REPEAT"/>
    <property type="match status" value="2"/>
</dbReference>
<dbReference type="InterPro" id="IPR045210">
    <property type="entry name" value="RING-Ubox_PUB"/>
</dbReference>
<sequence length="1015" mass="110869">MLLGSISNTMLTPLAEVLTRLIMEFAQTAFAVKDVLIEKETFKELARYLERIRPILKEMSEKNVKDTPEKTMQQGLVSLEGQIKKAQSLISMCTSKSRIYLLVNCRMVVKEIQNITREIGRCLSLIPMATLGLSIETLANTAQLQRDMQQVQFKAAVAEEAIMEKIETGIRDHRIDSEWANGLLLQIAQAVGVPVDPISLRQELESFKREKEEAQLRKSQAEAMQLHQIIELLVQADAATSEREKDSMYQIKKSAGGNHLPALQSFYCPITQEVMQEPVEIASGQTFERSAIEKWFSAGHHTCPTTKVELDNLEIKLNLALRQSIQEWRERNTASSIAASKPKLLSGNEEEVSSALRELLSLCEERCLHKYWIAAEGLIPVLVKLLQSGQRRIRRETLATLRSLAVDNIGNKEKIAEAGGIKQVVRSLARDVGEGQQAVALLLELSEAPNVCEQIGKTQGCILLLVTMLNCENLHAIEDARKLLEHLSNNDQNVVQMAEANHFSPLILRLSEGSDMTKVLMASALSRMGLTETSKAALAQQGAIPPLVKMICYGKLEAKAAALGALQNLSTLPENREPMIEAGVIAPLLQLLFSVTSVVMSLKEHAAATLANLAMASTTAKTNINDMFGNILEPDETIFQLLSLLNLAGPVIQGHLLRALLGMSSLPSARDVREKMREGGAIQLLLPFCEVSDNEVRIHAIKLLNCLSGDGAGKELADHLGLTYLKALVKILVDSNGDAEKAAVLGIIQNTPVSDTHVTQLLLQAEALPVIVSLLKIKGAKNGPSASQHVLVESAAGALLRFTVSNNLRLQQMTANLDVIPILVQLVQTGTSRAKFEAASALRQLSESSWKLTMPVMQGQTCFACFLPAPKIGCSVHGGICSVKSTFCLVLADAICPLVLALEEKGDSADEAALDALSTLLNEEHKLENGVQVIAEAGGIKQIIRLLTVGSVGAKEKAVWMLEKIFRVEKYKTEYGSTAQMPLIDMTQKGTNTTKPLAAKILAHLNILHNQSSYF</sequence>
<comment type="pathway">
    <text evidence="2">Protein modification; protein ubiquitination.</text>
</comment>
<protein>
    <recommendedName>
        <fullName evidence="3">RING-type E3 ubiquitin transferase</fullName>
        <ecNumber evidence="3">2.3.2.27</ecNumber>
    </recommendedName>
</protein>
<proteinExistence type="predicted"/>
<dbReference type="PANTHER" id="PTHR45958:SF5">
    <property type="entry name" value="RING-TYPE E3 UBIQUITIN TRANSFERASE"/>
    <property type="match status" value="1"/>
</dbReference>
<evidence type="ECO:0000259" key="5">
    <source>
        <dbReference type="PROSITE" id="PS51698"/>
    </source>
</evidence>
<dbReference type="Pfam" id="PF00514">
    <property type="entry name" value="Arm"/>
    <property type="match status" value="2"/>
</dbReference>
<gene>
    <name evidence="6" type="ORF">CSSPTR1EN2_LOCUS22922</name>
</gene>
<dbReference type="Gene3D" id="1.25.10.10">
    <property type="entry name" value="Leucine-rich Repeat Variant"/>
    <property type="match status" value="4"/>
</dbReference>
<name>A0ABP0V6G3_9BRYO</name>
<evidence type="ECO:0000256" key="1">
    <source>
        <dbReference type="ARBA" id="ARBA00000900"/>
    </source>
</evidence>
<dbReference type="InterPro" id="IPR016024">
    <property type="entry name" value="ARM-type_fold"/>
</dbReference>
<evidence type="ECO:0000256" key="4">
    <source>
        <dbReference type="PROSITE-ProRule" id="PRU00259"/>
    </source>
</evidence>
<dbReference type="CDD" id="cd21037">
    <property type="entry name" value="MLKL_NTD"/>
    <property type="match status" value="1"/>
</dbReference>
<dbReference type="PANTHER" id="PTHR45958">
    <property type="entry name" value="RING-TYPE E3 UBIQUITIN TRANSFERASE"/>
    <property type="match status" value="1"/>
</dbReference>
<dbReference type="Pfam" id="PF04564">
    <property type="entry name" value="U-box"/>
    <property type="match status" value="1"/>
</dbReference>
<dbReference type="SMART" id="SM00504">
    <property type="entry name" value="Ubox"/>
    <property type="match status" value="1"/>
</dbReference>
<dbReference type="InterPro" id="IPR013083">
    <property type="entry name" value="Znf_RING/FYVE/PHD"/>
</dbReference>
<dbReference type="EC" id="2.3.2.27" evidence="3"/>
<dbReference type="PROSITE" id="PS51698">
    <property type="entry name" value="U_BOX"/>
    <property type="match status" value="1"/>
</dbReference>
<dbReference type="InterPro" id="IPR036537">
    <property type="entry name" value="Adaptor_Cbl_N_dom_sf"/>
</dbReference>
<organism evidence="6 7">
    <name type="scientific">Sphagnum troendelagicum</name>
    <dbReference type="NCBI Taxonomy" id="128251"/>
    <lineage>
        <taxon>Eukaryota</taxon>
        <taxon>Viridiplantae</taxon>
        <taxon>Streptophyta</taxon>
        <taxon>Embryophyta</taxon>
        <taxon>Bryophyta</taxon>
        <taxon>Sphagnophytina</taxon>
        <taxon>Sphagnopsida</taxon>
        <taxon>Sphagnales</taxon>
        <taxon>Sphagnaceae</taxon>
        <taxon>Sphagnum</taxon>
    </lineage>
</organism>
<evidence type="ECO:0000256" key="3">
    <source>
        <dbReference type="ARBA" id="ARBA00012483"/>
    </source>
</evidence>
<dbReference type="InterPro" id="IPR052608">
    <property type="entry name" value="U-box_domain_protein"/>
</dbReference>
<dbReference type="Gene3D" id="3.30.40.10">
    <property type="entry name" value="Zinc/RING finger domain, C3HC4 (zinc finger)"/>
    <property type="match status" value="1"/>
</dbReference>
<dbReference type="Gene3D" id="1.20.930.20">
    <property type="entry name" value="Adaptor protein Cbl, N-terminal domain"/>
    <property type="match status" value="1"/>
</dbReference>
<dbReference type="InterPro" id="IPR011989">
    <property type="entry name" value="ARM-like"/>
</dbReference>
<evidence type="ECO:0000256" key="2">
    <source>
        <dbReference type="ARBA" id="ARBA00004906"/>
    </source>
</evidence>
<dbReference type="InterPro" id="IPR003613">
    <property type="entry name" value="Ubox_domain"/>
</dbReference>